<comment type="caution">
    <text evidence="1">The sequence shown here is derived from an EMBL/GenBank/DDBJ whole genome shotgun (WGS) entry which is preliminary data.</text>
</comment>
<dbReference type="OrthoDB" id="120976at2759"/>
<protein>
    <submittedName>
        <fullName evidence="1">Uncharacterized protein</fullName>
    </submittedName>
</protein>
<sequence length="68" mass="7741">MSIGIERGKEFIEVLYTNATLTNLDLSFNQITSGELHALSKALHKNITITYLNLYAMLNILVLHNIFF</sequence>
<evidence type="ECO:0000313" key="2">
    <source>
        <dbReference type="Proteomes" id="UP000266673"/>
    </source>
</evidence>
<dbReference type="PROSITE" id="PS51450">
    <property type="entry name" value="LRR"/>
    <property type="match status" value="1"/>
</dbReference>
<dbReference type="Proteomes" id="UP000266673">
    <property type="component" value="Unassembled WGS sequence"/>
</dbReference>
<dbReference type="InterPro" id="IPR001611">
    <property type="entry name" value="Leu-rich_rpt"/>
</dbReference>
<dbReference type="SUPFAM" id="SSF52047">
    <property type="entry name" value="RNI-like"/>
    <property type="match status" value="1"/>
</dbReference>
<reference evidence="1 2" key="1">
    <citation type="submission" date="2018-06" db="EMBL/GenBank/DDBJ databases">
        <title>Comparative genomics reveals the genomic features of Rhizophagus irregularis, R. cerebriforme, R. diaphanum and Gigaspora rosea, and their symbiotic lifestyle signature.</title>
        <authorList>
            <person name="Morin E."/>
            <person name="San Clemente H."/>
            <person name="Chen E.C.H."/>
            <person name="De La Providencia I."/>
            <person name="Hainaut M."/>
            <person name="Kuo A."/>
            <person name="Kohler A."/>
            <person name="Murat C."/>
            <person name="Tang N."/>
            <person name="Roy S."/>
            <person name="Loubradou J."/>
            <person name="Henrissat B."/>
            <person name="Grigoriev I.V."/>
            <person name="Corradi N."/>
            <person name="Roux C."/>
            <person name="Martin F.M."/>
        </authorList>
    </citation>
    <scope>NUCLEOTIDE SEQUENCE [LARGE SCALE GENOMIC DNA]</scope>
    <source>
        <strain evidence="1 2">DAOM 194757</strain>
    </source>
</reference>
<dbReference type="Gene3D" id="3.80.10.10">
    <property type="entry name" value="Ribonuclease Inhibitor"/>
    <property type="match status" value="1"/>
</dbReference>
<proteinExistence type="predicted"/>
<name>A0A397TQ56_9GLOM</name>
<evidence type="ECO:0000313" key="1">
    <source>
        <dbReference type="EMBL" id="RIB00110.1"/>
    </source>
</evidence>
<dbReference type="EMBL" id="QKWP01005264">
    <property type="protein sequence ID" value="RIB00110.1"/>
    <property type="molecule type" value="Genomic_DNA"/>
</dbReference>
<keyword evidence="2" id="KW-1185">Reference proteome</keyword>
<dbReference type="AlphaFoldDB" id="A0A397TQ56"/>
<dbReference type="InterPro" id="IPR032675">
    <property type="entry name" value="LRR_dom_sf"/>
</dbReference>
<gene>
    <name evidence="1" type="ORF">C2G38_2235605</name>
</gene>
<organism evidence="1 2">
    <name type="scientific">Gigaspora rosea</name>
    <dbReference type="NCBI Taxonomy" id="44941"/>
    <lineage>
        <taxon>Eukaryota</taxon>
        <taxon>Fungi</taxon>
        <taxon>Fungi incertae sedis</taxon>
        <taxon>Mucoromycota</taxon>
        <taxon>Glomeromycotina</taxon>
        <taxon>Glomeromycetes</taxon>
        <taxon>Diversisporales</taxon>
        <taxon>Gigasporaceae</taxon>
        <taxon>Gigaspora</taxon>
    </lineage>
</organism>
<accession>A0A397TQ56</accession>